<dbReference type="Gene3D" id="3.40.850.10">
    <property type="entry name" value="Kinesin motor domain"/>
    <property type="match status" value="1"/>
</dbReference>
<dbReference type="PROSITE" id="PS00411">
    <property type="entry name" value="KINESIN_MOTOR_1"/>
    <property type="match status" value="1"/>
</dbReference>
<dbReference type="EMBL" id="JAKCXM010000333">
    <property type="protein sequence ID" value="KAJ0395631.1"/>
    <property type="molecule type" value="Genomic_DNA"/>
</dbReference>
<dbReference type="GO" id="GO:0005524">
    <property type="term" value="F:ATP binding"/>
    <property type="evidence" value="ECO:0007669"/>
    <property type="project" value="UniProtKB-UniRule"/>
</dbReference>
<dbReference type="Pfam" id="PF00225">
    <property type="entry name" value="Kinesin"/>
    <property type="match status" value="1"/>
</dbReference>
<evidence type="ECO:0000256" key="3">
    <source>
        <dbReference type="ARBA" id="ARBA00023054"/>
    </source>
</evidence>
<feature type="region of interest" description="Disordered" evidence="8">
    <location>
        <begin position="499"/>
        <end position="562"/>
    </location>
</feature>
<dbReference type="InterPro" id="IPR027640">
    <property type="entry name" value="Kinesin-like_fam"/>
</dbReference>
<dbReference type="InterPro" id="IPR036961">
    <property type="entry name" value="Kinesin_motor_dom_sf"/>
</dbReference>
<comment type="similarity">
    <text evidence="5 6">Belongs to the TRAFAC class myosin-kinesin ATPase superfamily. Kinesin family.</text>
</comment>
<organism evidence="10 11">
    <name type="scientific">Pythium insidiosum</name>
    <name type="common">Pythiosis disease agent</name>
    <dbReference type="NCBI Taxonomy" id="114742"/>
    <lineage>
        <taxon>Eukaryota</taxon>
        <taxon>Sar</taxon>
        <taxon>Stramenopiles</taxon>
        <taxon>Oomycota</taxon>
        <taxon>Peronosporomycetes</taxon>
        <taxon>Pythiales</taxon>
        <taxon>Pythiaceae</taxon>
        <taxon>Pythium</taxon>
    </lineage>
</organism>
<evidence type="ECO:0000259" key="9">
    <source>
        <dbReference type="PROSITE" id="PS50067"/>
    </source>
</evidence>
<feature type="compositionally biased region" description="Low complexity" evidence="8">
    <location>
        <begin position="338"/>
        <end position="358"/>
    </location>
</feature>
<evidence type="ECO:0000256" key="4">
    <source>
        <dbReference type="ARBA" id="ARBA00023175"/>
    </source>
</evidence>
<evidence type="ECO:0000256" key="2">
    <source>
        <dbReference type="ARBA" id="ARBA00022840"/>
    </source>
</evidence>
<feature type="coiled-coil region" evidence="7">
    <location>
        <begin position="423"/>
        <end position="450"/>
    </location>
</feature>
<name>A0AAD5LXG0_PYTIN</name>
<proteinExistence type="inferred from homology"/>
<keyword evidence="1 5" id="KW-0547">Nucleotide-binding</keyword>
<reference evidence="10" key="1">
    <citation type="submission" date="2021-12" db="EMBL/GenBank/DDBJ databases">
        <title>Prjna785345.</title>
        <authorList>
            <person name="Rujirawat T."/>
            <person name="Krajaejun T."/>
        </authorList>
    </citation>
    <scope>NUCLEOTIDE SEQUENCE</scope>
    <source>
        <strain evidence="10">Pi057C3</strain>
    </source>
</reference>
<feature type="compositionally biased region" description="Low complexity" evidence="8">
    <location>
        <begin position="277"/>
        <end position="287"/>
    </location>
</feature>
<keyword evidence="11" id="KW-1185">Reference proteome</keyword>
<keyword evidence="6" id="KW-0493">Microtubule</keyword>
<dbReference type="PANTHER" id="PTHR47968">
    <property type="entry name" value="CENTROMERE PROTEIN E"/>
    <property type="match status" value="1"/>
</dbReference>
<accession>A0AAD5LXG0</accession>
<dbReference type="GO" id="GO:0005874">
    <property type="term" value="C:microtubule"/>
    <property type="evidence" value="ECO:0007669"/>
    <property type="project" value="UniProtKB-KW"/>
</dbReference>
<feature type="domain" description="Kinesin motor" evidence="9">
    <location>
        <begin position="9"/>
        <end position="414"/>
    </location>
</feature>
<dbReference type="Proteomes" id="UP001209570">
    <property type="component" value="Unassembled WGS sequence"/>
</dbReference>
<keyword evidence="4 5" id="KW-0505">Motor protein</keyword>
<dbReference type="AlphaFoldDB" id="A0AAD5LXG0"/>
<dbReference type="SMART" id="SM00129">
    <property type="entry name" value="KISc"/>
    <property type="match status" value="1"/>
</dbReference>
<feature type="region of interest" description="Disordered" evidence="8">
    <location>
        <begin position="51"/>
        <end position="93"/>
    </location>
</feature>
<evidence type="ECO:0000256" key="1">
    <source>
        <dbReference type="ARBA" id="ARBA00022741"/>
    </source>
</evidence>
<feature type="binding site" evidence="5">
    <location>
        <begin position="130"/>
        <end position="137"/>
    </location>
    <ligand>
        <name>ATP</name>
        <dbReference type="ChEBI" id="CHEBI:30616"/>
    </ligand>
</feature>
<feature type="region of interest" description="Disordered" evidence="8">
    <location>
        <begin position="337"/>
        <end position="366"/>
    </location>
</feature>
<dbReference type="GO" id="GO:0008017">
    <property type="term" value="F:microtubule binding"/>
    <property type="evidence" value="ECO:0007669"/>
    <property type="project" value="InterPro"/>
</dbReference>
<feature type="compositionally biased region" description="Polar residues" evidence="8">
    <location>
        <begin position="541"/>
        <end position="550"/>
    </location>
</feature>
<evidence type="ECO:0000256" key="7">
    <source>
        <dbReference type="SAM" id="Coils"/>
    </source>
</evidence>
<gene>
    <name evidence="10" type="ORF">P43SY_003287</name>
</gene>
<protein>
    <recommendedName>
        <fullName evidence="6">Kinesin-like protein</fullName>
    </recommendedName>
</protein>
<dbReference type="PANTHER" id="PTHR47968:SF75">
    <property type="entry name" value="CENTROMERE-ASSOCIATED PROTEIN E"/>
    <property type="match status" value="1"/>
</dbReference>
<comment type="caution">
    <text evidence="10">The sequence shown here is derived from an EMBL/GenBank/DDBJ whole genome shotgun (WGS) entry which is preliminary data.</text>
</comment>
<feature type="compositionally biased region" description="Low complexity" evidence="8">
    <location>
        <begin position="70"/>
        <end position="90"/>
    </location>
</feature>
<evidence type="ECO:0000256" key="8">
    <source>
        <dbReference type="SAM" id="MobiDB-lite"/>
    </source>
</evidence>
<dbReference type="GO" id="GO:0003777">
    <property type="term" value="F:microtubule motor activity"/>
    <property type="evidence" value="ECO:0007669"/>
    <property type="project" value="InterPro"/>
</dbReference>
<feature type="region of interest" description="Disordered" evidence="8">
    <location>
        <begin position="263"/>
        <end position="288"/>
    </location>
</feature>
<feature type="coiled-coil region" evidence="7">
    <location>
        <begin position="621"/>
        <end position="662"/>
    </location>
</feature>
<dbReference type="PRINTS" id="PR00380">
    <property type="entry name" value="KINESINHEAVY"/>
</dbReference>
<evidence type="ECO:0000313" key="11">
    <source>
        <dbReference type="Proteomes" id="UP001209570"/>
    </source>
</evidence>
<evidence type="ECO:0000256" key="6">
    <source>
        <dbReference type="RuleBase" id="RU000394"/>
    </source>
</evidence>
<dbReference type="InterPro" id="IPR001752">
    <property type="entry name" value="Kinesin_motor_dom"/>
</dbReference>
<dbReference type="GO" id="GO:0007018">
    <property type="term" value="P:microtubule-based movement"/>
    <property type="evidence" value="ECO:0007669"/>
    <property type="project" value="InterPro"/>
</dbReference>
<dbReference type="PROSITE" id="PS50067">
    <property type="entry name" value="KINESIN_MOTOR_2"/>
    <property type="match status" value="1"/>
</dbReference>
<dbReference type="InterPro" id="IPR027417">
    <property type="entry name" value="P-loop_NTPase"/>
</dbReference>
<dbReference type="SUPFAM" id="SSF52540">
    <property type="entry name" value="P-loop containing nucleoside triphosphate hydrolases"/>
    <property type="match status" value="1"/>
</dbReference>
<evidence type="ECO:0000256" key="5">
    <source>
        <dbReference type="PROSITE-ProRule" id="PRU00283"/>
    </source>
</evidence>
<dbReference type="InterPro" id="IPR019821">
    <property type="entry name" value="Kinesin_motor_CS"/>
</dbReference>
<keyword evidence="2 5" id="KW-0067">ATP-binding</keyword>
<sequence>MATDTKEKRIRVCVRVRPFTKKEAVRASGKAAWTWHENTIYQQIFPALAPSRQPSAAPASGDDDAHASVDADAAAPASAAPPKSPRLPSSYTVDHLYGPTERTQQLYDESVREAIATAVEGYHSSVFVYGQTGTGKTYTMRGARGEPGVISLAVHDVFQHIASLPEREFLLRFSYLEVYNERVFDLLANGARPDVKLYEVEKPTAGGVSQDVVIKGVVEEIVVSADHLLSLVETGDVHRHTASTAANEQSSRSHTIFRLVIESQRARRPPGEGGSSNGSSSPTPGASLVRSSTLNLVDLAGSESVRLAHTTGQQQEEGRYINRSLLTLGHIIWKLSRGRSPSSSSSSPDNSGAAADGATPQPHLPYRNSKLTRLLQPALGGSAQITLVCTIAPSVECLAETHHTLKFASRARRVKSRLAVNDAAGESALLRKYRARLRELESQWKDLEQRRCDRLTAPRGGGGSGGHAELATLEARQLELQFAIENINRVILNSSLRQTPEAPPAVDAPGAVAVAPGDEQPYGVPTIETRPPESDGGGSNGSRANATLLSDRSGKSSPYLRPRQTLMSVLKAKYVNELCRLEEAEEGSRPNAAASQPEDEDDVGVLARSKKELLHEFVRGLDIAEAENDTRLSQIHELELENHHLRELLRQREDELEKLRRRA</sequence>
<keyword evidence="3 7" id="KW-0175">Coiled coil</keyword>
<evidence type="ECO:0000313" key="10">
    <source>
        <dbReference type="EMBL" id="KAJ0395631.1"/>
    </source>
</evidence>
<feature type="compositionally biased region" description="Low complexity" evidence="8">
    <location>
        <begin position="504"/>
        <end position="519"/>
    </location>
</feature>
<feature type="compositionally biased region" description="Low complexity" evidence="8">
    <location>
        <begin position="51"/>
        <end position="60"/>
    </location>
</feature>